<name>A0A1C7Z2W9_PSESX</name>
<sequence>MRIFKKIAFDEAARRHPNDAANLDATYRLLHKSVAETSVELKRTFNTLDRFTHRNGWYVIDIGGNNLRVIAAIEFTKQLVFVKHIYTHAEYTKANKWYQTQKTGVRP</sequence>
<dbReference type="AlphaFoldDB" id="A0A1C7Z2W9"/>
<dbReference type="Proteomes" id="UP000093104">
    <property type="component" value="Unassembled WGS sequence"/>
</dbReference>
<evidence type="ECO:0000313" key="1">
    <source>
        <dbReference type="EMBL" id="OCR23500.1"/>
    </source>
</evidence>
<organism evidence="1 2">
    <name type="scientific">Pseudomonas syringae</name>
    <dbReference type="NCBI Taxonomy" id="317"/>
    <lineage>
        <taxon>Bacteria</taxon>
        <taxon>Pseudomonadati</taxon>
        <taxon>Pseudomonadota</taxon>
        <taxon>Gammaproteobacteria</taxon>
        <taxon>Pseudomonadales</taxon>
        <taxon>Pseudomonadaceae</taxon>
        <taxon>Pseudomonas</taxon>
    </lineage>
</organism>
<evidence type="ECO:0000313" key="2">
    <source>
        <dbReference type="Proteomes" id="UP000093104"/>
    </source>
</evidence>
<dbReference type="Pfam" id="PF09907">
    <property type="entry name" value="HigB_toxin"/>
    <property type="match status" value="1"/>
</dbReference>
<dbReference type="EMBL" id="LGSI01000054">
    <property type="protein sequence ID" value="OCR23500.1"/>
    <property type="molecule type" value="Genomic_DNA"/>
</dbReference>
<proteinExistence type="predicted"/>
<dbReference type="GO" id="GO:0004519">
    <property type="term" value="F:endonuclease activity"/>
    <property type="evidence" value="ECO:0007669"/>
    <property type="project" value="InterPro"/>
</dbReference>
<dbReference type="InterPro" id="IPR018669">
    <property type="entry name" value="Toxin_HigB"/>
</dbReference>
<comment type="caution">
    <text evidence="1">The sequence shown here is derived from an EMBL/GenBank/DDBJ whole genome shotgun (WGS) entry which is preliminary data.</text>
</comment>
<dbReference type="OrthoDB" id="9799912at2"/>
<dbReference type="GO" id="GO:0110001">
    <property type="term" value="C:toxin-antitoxin complex"/>
    <property type="evidence" value="ECO:0007669"/>
    <property type="project" value="InterPro"/>
</dbReference>
<accession>A0A1C7Z2W9</accession>
<reference evidence="1 2" key="1">
    <citation type="submission" date="2015-07" db="EMBL/GenBank/DDBJ databases">
        <title>Draft genome sequence of a diazotrophic, plant growth-promoting rhizobacterium of the Pseudomonas syringae complex.</title>
        <authorList>
            <person name="Patten C.L."/>
            <person name="Jeong H."/>
        </authorList>
    </citation>
    <scope>NUCLEOTIDE SEQUENCE [LARGE SCALE GENOMIC DNA]</scope>
    <source>
        <strain evidence="1 2">GR12-2</strain>
    </source>
</reference>
<gene>
    <name evidence="1" type="ORF">AFK24_19140</name>
</gene>
<dbReference type="GO" id="GO:0003723">
    <property type="term" value="F:RNA binding"/>
    <property type="evidence" value="ECO:0007669"/>
    <property type="project" value="InterPro"/>
</dbReference>
<protein>
    <submittedName>
        <fullName evidence="1">Cytoplasmic protein</fullName>
    </submittedName>
</protein>